<evidence type="ECO:0000256" key="1">
    <source>
        <dbReference type="ARBA" id="ARBA00004236"/>
    </source>
</evidence>
<keyword evidence="8" id="KW-1133">Transmembrane helix</keyword>
<dbReference type="PANTHER" id="PTHR10269:SF1">
    <property type="entry name" value="GDNF FAMILY RECEPTOR ALPHA-LIKE"/>
    <property type="match status" value="1"/>
</dbReference>
<keyword evidence="8" id="KW-0812">Transmembrane</keyword>
<dbReference type="Proteomes" id="UP000824782">
    <property type="component" value="Unassembled WGS sequence"/>
</dbReference>
<keyword evidence="7" id="KW-0325">Glycoprotein</keyword>
<evidence type="ECO:0000313" key="11">
    <source>
        <dbReference type="Proteomes" id="UP000824782"/>
    </source>
</evidence>
<accession>A0AAV7CA74</accession>
<evidence type="ECO:0000256" key="2">
    <source>
        <dbReference type="ARBA" id="ARBA00005961"/>
    </source>
</evidence>
<evidence type="ECO:0000313" key="10">
    <source>
        <dbReference type="EMBL" id="KAG8581922.1"/>
    </source>
</evidence>
<keyword evidence="11" id="KW-1185">Reference proteome</keyword>
<sequence length="561" mass="63128">MAGRGEMDMRGLIKMIENRYNMRTHHLRSVDGIDTCTSPVTLDSLSPAMKYIWFTVLCLILSNLPRSRAVNCLNLKERCRMSGDECAGLWNTTERMCDLSGVNCQLKNLMNCNLTIFYFTKTYPDFKACTCEEDIYCTIKKLLGKNCNSKTVPTIPTGHIKQEHFITQKGFLQKGEISVRTSLEKVYDCTEAKQLCKADHNCLSLYENFKMKCIHQHECIVNHAVQSCLTAWSVLKKTLMGNCVCLNSTKRSCTTVWNSIYNNTCLQHAKDGQISSYSENKNYFTALELDSYSSQGTINLEWDTSSLKNMKFGGPKSCLDVAAQCLGDSVCNRHLAALMKACPVNGTTCNVKDCKRTIRAFYETMPFNMSQMMAFCDCDQSHEACHLAGDVLHSKSCTAHSSVPISCVDVVSSCLDNKTCRERYAVYQSKCWEPVSKCHNNRNCLLGLHKESLTCSGSDECRASYIRTLGTKIQIPCTCNTGLNYEEQHLCALYSQILHNKSCIKKMTAINIHASYSESQEEQRFETDYVLSLDAVIYITAYTSGIILISGIILLTLLQSR</sequence>
<gene>
    <name evidence="10" type="ORF">GDO81_007842</name>
</gene>
<dbReference type="InterPro" id="IPR016017">
    <property type="entry name" value="GDNF/GAS1"/>
</dbReference>
<keyword evidence="4" id="KW-0732">Signal</keyword>
<dbReference type="PANTHER" id="PTHR10269">
    <property type="entry name" value="GDNF RECEPTOR ALPHA"/>
    <property type="match status" value="1"/>
</dbReference>
<dbReference type="GO" id="GO:0009897">
    <property type="term" value="C:external side of plasma membrane"/>
    <property type="evidence" value="ECO:0007669"/>
    <property type="project" value="TreeGrafter"/>
</dbReference>
<feature type="domain" description="GDNF/GAS1" evidence="9">
    <location>
        <begin position="189"/>
        <end position="265"/>
    </location>
</feature>
<name>A0AAV7CA74_ENGPU</name>
<dbReference type="SMART" id="SM00907">
    <property type="entry name" value="GDNF"/>
    <property type="match status" value="3"/>
</dbReference>
<evidence type="ECO:0000256" key="4">
    <source>
        <dbReference type="ARBA" id="ARBA00022729"/>
    </source>
</evidence>
<feature type="domain" description="GDNF/GAS1" evidence="9">
    <location>
        <begin position="318"/>
        <end position="397"/>
    </location>
</feature>
<comment type="caution">
    <text evidence="10">The sequence shown here is derived from an EMBL/GenBank/DDBJ whole genome shotgun (WGS) entry which is preliminary data.</text>
</comment>
<feature type="transmembrane region" description="Helical" evidence="8">
    <location>
        <begin position="535"/>
        <end position="558"/>
    </location>
</feature>
<evidence type="ECO:0000259" key="9">
    <source>
        <dbReference type="SMART" id="SM00907"/>
    </source>
</evidence>
<comment type="subcellular location">
    <subcellularLocation>
        <location evidence="1">Cell membrane</location>
    </subcellularLocation>
</comment>
<protein>
    <recommendedName>
        <fullName evidence="9">GDNF/GAS1 domain-containing protein</fullName>
    </recommendedName>
</protein>
<organism evidence="10 11">
    <name type="scientific">Engystomops pustulosus</name>
    <name type="common">Tungara frog</name>
    <name type="synonym">Physalaemus pustulosus</name>
    <dbReference type="NCBI Taxonomy" id="76066"/>
    <lineage>
        <taxon>Eukaryota</taxon>
        <taxon>Metazoa</taxon>
        <taxon>Chordata</taxon>
        <taxon>Craniata</taxon>
        <taxon>Vertebrata</taxon>
        <taxon>Euteleostomi</taxon>
        <taxon>Amphibia</taxon>
        <taxon>Batrachia</taxon>
        <taxon>Anura</taxon>
        <taxon>Neobatrachia</taxon>
        <taxon>Hyloidea</taxon>
        <taxon>Leptodactylidae</taxon>
        <taxon>Leiuperinae</taxon>
        <taxon>Engystomops</taxon>
    </lineage>
</organism>
<evidence type="ECO:0000256" key="6">
    <source>
        <dbReference type="ARBA" id="ARBA00023170"/>
    </source>
</evidence>
<evidence type="ECO:0000256" key="5">
    <source>
        <dbReference type="ARBA" id="ARBA00023136"/>
    </source>
</evidence>
<keyword evidence="6" id="KW-0675">Receptor</keyword>
<dbReference type="GO" id="GO:0007169">
    <property type="term" value="P:cell surface receptor protein tyrosine kinase signaling pathway"/>
    <property type="evidence" value="ECO:0007669"/>
    <property type="project" value="UniProtKB-ARBA"/>
</dbReference>
<keyword evidence="5 8" id="KW-0472">Membrane</keyword>
<dbReference type="InterPro" id="IPR037193">
    <property type="entry name" value="GDNF_alpha"/>
</dbReference>
<reference evidence="10" key="1">
    <citation type="thesis" date="2020" institute="ProQuest LLC" country="789 East Eisenhower Parkway, Ann Arbor, MI, USA">
        <title>Comparative Genomics and Chromosome Evolution.</title>
        <authorList>
            <person name="Mudd A.B."/>
        </authorList>
    </citation>
    <scope>NUCLEOTIDE SEQUENCE</scope>
    <source>
        <strain evidence="10">237g6f4</strain>
        <tissue evidence="10">Blood</tissue>
    </source>
</reference>
<comment type="similarity">
    <text evidence="2">Belongs to the GDNFR family.</text>
</comment>
<evidence type="ECO:0000256" key="8">
    <source>
        <dbReference type="SAM" id="Phobius"/>
    </source>
</evidence>
<dbReference type="GO" id="GO:0038023">
    <property type="term" value="F:signaling receptor activity"/>
    <property type="evidence" value="ECO:0007669"/>
    <property type="project" value="InterPro"/>
</dbReference>
<dbReference type="Pfam" id="PF02351">
    <property type="entry name" value="GDNF"/>
    <property type="match status" value="2"/>
</dbReference>
<evidence type="ECO:0000256" key="3">
    <source>
        <dbReference type="ARBA" id="ARBA00022475"/>
    </source>
</evidence>
<feature type="domain" description="GDNF/GAS1" evidence="9">
    <location>
        <begin position="407"/>
        <end position="503"/>
    </location>
</feature>
<dbReference type="SUPFAM" id="SSF110035">
    <property type="entry name" value="GDNF receptor-like"/>
    <property type="match status" value="3"/>
</dbReference>
<dbReference type="GO" id="GO:0007399">
    <property type="term" value="P:nervous system development"/>
    <property type="evidence" value="ECO:0007669"/>
    <property type="project" value="TreeGrafter"/>
</dbReference>
<keyword evidence="3" id="KW-1003">Cell membrane</keyword>
<dbReference type="InterPro" id="IPR003438">
    <property type="entry name" value="GDNF_rcpt"/>
</dbReference>
<dbReference type="GO" id="GO:0043235">
    <property type="term" value="C:receptor complex"/>
    <property type="evidence" value="ECO:0007669"/>
    <property type="project" value="TreeGrafter"/>
</dbReference>
<dbReference type="EMBL" id="WNYA01000003">
    <property type="protein sequence ID" value="KAG8581922.1"/>
    <property type="molecule type" value="Genomic_DNA"/>
</dbReference>
<dbReference type="AlphaFoldDB" id="A0AAV7CA74"/>
<evidence type="ECO:0000256" key="7">
    <source>
        <dbReference type="ARBA" id="ARBA00023180"/>
    </source>
</evidence>
<proteinExistence type="inferred from homology"/>